<evidence type="ECO:0000313" key="2">
    <source>
        <dbReference type="Proteomes" id="UP000265520"/>
    </source>
</evidence>
<keyword evidence="2" id="KW-1185">Reference proteome</keyword>
<dbReference type="EMBL" id="LXQA010154700">
    <property type="protein sequence ID" value="MCI26680.1"/>
    <property type="molecule type" value="Genomic_DNA"/>
</dbReference>
<accession>A0A392QST6</accession>
<dbReference type="Proteomes" id="UP000265520">
    <property type="component" value="Unassembled WGS sequence"/>
</dbReference>
<feature type="non-terminal residue" evidence="1">
    <location>
        <position position="1"/>
    </location>
</feature>
<comment type="caution">
    <text evidence="1">The sequence shown here is derived from an EMBL/GenBank/DDBJ whole genome shotgun (WGS) entry which is preliminary data.</text>
</comment>
<sequence>ESNTFTVACKLTVAHPSPLKPPPPKPPDSSISRYSKEEFFAADIRFTGKLAVISSDINFAPAPPPDLLSPPFLSKSLLNNSLSRPPEMVSYLIMAPPPPPKPPDEKPPIYLSQSLSHAFAFLRVCLSYAFSFLSLEKVEKAL</sequence>
<protein>
    <submittedName>
        <fullName evidence="1">Uncharacterized protein</fullName>
    </submittedName>
</protein>
<proteinExistence type="predicted"/>
<dbReference type="AlphaFoldDB" id="A0A392QST6"/>
<evidence type="ECO:0000313" key="1">
    <source>
        <dbReference type="EMBL" id="MCI26680.1"/>
    </source>
</evidence>
<organism evidence="1 2">
    <name type="scientific">Trifolium medium</name>
    <dbReference type="NCBI Taxonomy" id="97028"/>
    <lineage>
        <taxon>Eukaryota</taxon>
        <taxon>Viridiplantae</taxon>
        <taxon>Streptophyta</taxon>
        <taxon>Embryophyta</taxon>
        <taxon>Tracheophyta</taxon>
        <taxon>Spermatophyta</taxon>
        <taxon>Magnoliopsida</taxon>
        <taxon>eudicotyledons</taxon>
        <taxon>Gunneridae</taxon>
        <taxon>Pentapetalae</taxon>
        <taxon>rosids</taxon>
        <taxon>fabids</taxon>
        <taxon>Fabales</taxon>
        <taxon>Fabaceae</taxon>
        <taxon>Papilionoideae</taxon>
        <taxon>50 kb inversion clade</taxon>
        <taxon>NPAAA clade</taxon>
        <taxon>Hologalegina</taxon>
        <taxon>IRL clade</taxon>
        <taxon>Trifolieae</taxon>
        <taxon>Trifolium</taxon>
    </lineage>
</organism>
<reference evidence="1 2" key="1">
    <citation type="journal article" date="2018" name="Front. Plant Sci.">
        <title>Red Clover (Trifolium pratense) and Zigzag Clover (T. medium) - A Picture of Genomic Similarities and Differences.</title>
        <authorList>
            <person name="Dluhosova J."/>
            <person name="Istvanek J."/>
            <person name="Nedelnik J."/>
            <person name="Repkova J."/>
        </authorList>
    </citation>
    <scope>NUCLEOTIDE SEQUENCE [LARGE SCALE GENOMIC DNA]</scope>
    <source>
        <strain evidence="2">cv. 10/8</strain>
        <tissue evidence="1">Leaf</tissue>
    </source>
</reference>
<name>A0A392QST6_9FABA</name>